<feature type="transmembrane region" description="Helical" evidence="1">
    <location>
        <begin position="28"/>
        <end position="49"/>
    </location>
</feature>
<keyword evidence="3" id="KW-1185">Reference proteome</keyword>
<accession>A0A1M5CME2</accession>
<evidence type="ECO:0000256" key="1">
    <source>
        <dbReference type="SAM" id="Phobius"/>
    </source>
</evidence>
<dbReference type="InterPro" id="IPR024414">
    <property type="entry name" value="Uncharacterised_PrgI"/>
</dbReference>
<dbReference type="Pfam" id="PF12666">
    <property type="entry name" value="PrgI"/>
    <property type="match status" value="1"/>
</dbReference>
<proteinExistence type="predicted"/>
<protein>
    <submittedName>
        <fullName evidence="2">PrgI family protein</fullName>
    </submittedName>
</protein>
<dbReference type="Proteomes" id="UP000184148">
    <property type="component" value="Unassembled WGS sequence"/>
</dbReference>
<organism evidence="2 3">
    <name type="scientific">Desulforamulus putei DSM 12395</name>
    <dbReference type="NCBI Taxonomy" id="1121429"/>
    <lineage>
        <taxon>Bacteria</taxon>
        <taxon>Bacillati</taxon>
        <taxon>Bacillota</taxon>
        <taxon>Clostridia</taxon>
        <taxon>Eubacteriales</taxon>
        <taxon>Peptococcaceae</taxon>
        <taxon>Desulforamulus</taxon>
    </lineage>
</organism>
<dbReference type="AlphaFoldDB" id="A0A1M5CME2"/>
<evidence type="ECO:0000313" key="2">
    <source>
        <dbReference type="EMBL" id="SHF55893.1"/>
    </source>
</evidence>
<dbReference type="OrthoDB" id="1809003at2"/>
<dbReference type="RefSeq" id="WP_073240137.1">
    <property type="nucleotide sequence ID" value="NZ_FQUY01000034.1"/>
</dbReference>
<dbReference type="STRING" id="1121429.SAMN02745133_02970"/>
<sequence>MRGYREYRVPFSTREETPFIFGVTVREMAWIASGFLIGVFFSFIAFLIIGPKLQNIILCLPIIIPFIFLGFYLGKKTVIRGDYTESLDKYFIKKIRYKIKPHKYVNFRRFF</sequence>
<keyword evidence="1" id="KW-0472">Membrane</keyword>
<evidence type="ECO:0000313" key="3">
    <source>
        <dbReference type="Proteomes" id="UP000184148"/>
    </source>
</evidence>
<keyword evidence="1" id="KW-0812">Transmembrane</keyword>
<dbReference type="EMBL" id="FQUY01000034">
    <property type="protein sequence ID" value="SHF55893.1"/>
    <property type="molecule type" value="Genomic_DNA"/>
</dbReference>
<gene>
    <name evidence="2" type="ORF">SAMN02745133_02970</name>
</gene>
<reference evidence="3" key="1">
    <citation type="submission" date="2016-11" db="EMBL/GenBank/DDBJ databases">
        <authorList>
            <person name="Varghese N."/>
            <person name="Submissions S."/>
        </authorList>
    </citation>
    <scope>NUCLEOTIDE SEQUENCE [LARGE SCALE GENOMIC DNA]</scope>
    <source>
        <strain evidence="3">DSM 12395</strain>
    </source>
</reference>
<feature type="transmembrane region" description="Helical" evidence="1">
    <location>
        <begin position="55"/>
        <end position="73"/>
    </location>
</feature>
<keyword evidence="1" id="KW-1133">Transmembrane helix</keyword>
<name>A0A1M5CME2_9FIRM</name>